<dbReference type="AlphaFoldDB" id="A0A2I2L135"/>
<name>A0A2I2L135_9ACTN</name>
<sequence length="104" mass="11145">MDRLRLVLAARIATDMPDVDREVIGDVVARTLGLLAGAAAVNRAHPMTDPAVYVMAHALHDPSLHAALATARLELPGLTVDVASFTRQAARFRPVDEQEPPSGR</sequence>
<dbReference type="EMBL" id="FZMO01000544">
    <property type="protein sequence ID" value="SNQ51620.1"/>
    <property type="molecule type" value="Genomic_DNA"/>
</dbReference>
<proteinExistence type="predicted"/>
<accession>A0A2I2L135</accession>
<dbReference type="Proteomes" id="UP000234331">
    <property type="component" value="Unassembled WGS sequence"/>
</dbReference>
<organism evidence="1 2">
    <name type="scientific">Frankia canadensis</name>
    <dbReference type="NCBI Taxonomy" id="1836972"/>
    <lineage>
        <taxon>Bacteria</taxon>
        <taxon>Bacillati</taxon>
        <taxon>Actinomycetota</taxon>
        <taxon>Actinomycetes</taxon>
        <taxon>Frankiales</taxon>
        <taxon>Frankiaceae</taxon>
        <taxon>Frankia</taxon>
    </lineage>
</organism>
<evidence type="ECO:0000313" key="1">
    <source>
        <dbReference type="EMBL" id="SNQ51620.1"/>
    </source>
</evidence>
<gene>
    <name evidence="1" type="ORF">FRACA_770003</name>
</gene>
<reference evidence="1 2" key="1">
    <citation type="submission" date="2017-06" db="EMBL/GenBank/DDBJ databases">
        <authorList>
            <person name="Kim H.J."/>
            <person name="Triplett B.A."/>
        </authorList>
    </citation>
    <scope>NUCLEOTIDE SEQUENCE [LARGE SCALE GENOMIC DNA]</scope>
    <source>
        <strain evidence="1">FRACA_ARgP5</strain>
    </source>
</reference>
<protein>
    <submittedName>
        <fullName evidence="1">Uncharacterized protein</fullName>
    </submittedName>
</protein>
<keyword evidence="2" id="KW-1185">Reference proteome</keyword>
<evidence type="ECO:0000313" key="2">
    <source>
        <dbReference type="Proteomes" id="UP000234331"/>
    </source>
</evidence>